<evidence type="ECO:0000256" key="6">
    <source>
        <dbReference type="ARBA" id="ARBA00033752"/>
    </source>
</evidence>
<evidence type="ECO:0000313" key="10">
    <source>
        <dbReference type="Proteomes" id="UP000007796"/>
    </source>
</evidence>
<feature type="compositionally biased region" description="Pro residues" evidence="8">
    <location>
        <begin position="43"/>
        <end position="54"/>
    </location>
</feature>
<dbReference type="GO" id="GO:0003735">
    <property type="term" value="F:structural constituent of ribosome"/>
    <property type="evidence" value="ECO:0007669"/>
    <property type="project" value="TreeGrafter"/>
</dbReference>
<comment type="similarity">
    <text evidence="6">Belongs to the mitochondrion-specific ribosomal protein mL54 family.</text>
</comment>
<evidence type="ECO:0000256" key="2">
    <source>
        <dbReference type="ARBA" id="ARBA00022946"/>
    </source>
</evidence>
<dbReference type="PANTHER" id="PTHR28595">
    <property type="entry name" value="39S RIBOSOMAL PROTEIN L54, MITOCHONDRIAL"/>
    <property type="match status" value="1"/>
</dbReference>
<dbReference type="PANTHER" id="PTHR28595:SF1">
    <property type="entry name" value="LARGE RIBOSOMAL SUBUNIT PROTEIN ML54"/>
    <property type="match status" value="1"/>
</dbReference>
<dbReference type="Pfam" id="PF08561">
    <property type="entry name" value="Ribosomal_L37"/>
    <property type="match status" value="1"/>
</dbReference>
<keyword evidence="2" id="KW-0809">Transit peptide</keyword>
<dbReference type="InterPro" id="IPR013870">
    <property type="entry name" value="Ribosomal_mL54"/>
</dbReference>
<proteinExistence type="inferred from homology"/>
<accession>F0XDB0</accession>
<keyword evidence="10" id="KW-1185">Reference proteome</keyword>
<keyword evidence="3 9" id="KW-0689">Ribosomal protein</keyword>
<dbReference type="GeneID" id="25977718"/>
<dbReference type="GO" id="GO:0005762">
    <property type="term" value="C:mitochondrial large ribosomal subunit"/>
    <property type="evidence" value="ECO:0007669"/>
    <property type="project" value="TreeGrafter"/>
</dbReference>
<dbReference type="RefSeq" id="XP_014173004.1">
    <property type="nucleotide sequence ID" value="XM_014317529.1"/>
</dbReference>
<dbReference type="Proteomes" id="UP000007796">
    <property type="component" value="Unassembled WGS sequence"/>
</dbReference>
<dbReference type="OrthoDB" id="10252718at2759"/>
<name>F0XDB0_GROCL</name>
<dbReference type="STRING" id="655863.F0XDB0"/>
<protein>
    <recommendedName>
        <fullName evidence="7">Large ribosomal subunit protein mL54</fullName>
    </recommendedName>
</protein>
<feature type="compositionally biased region" description="Low complexity" evidence="8">
    <location>
        <begin position="55"/>
        <end position="72"/>
    </location>
</feature>
<keyword evidence="4" id="KW-0496">Mitochondrion</keyword>
<evidence type="ECO:0000313" key="9">
    <source>
        <dbReference type="EMBL" id="EFX03522.1"/>
    </source>
</evidence>
<comment type="subcellular location">
    <subcellularLocation>
        <location evidence="1">Mitochondrion</location>
    </subcellularLocation>
</comment>
<evidence type="ECO:0000256" key="5">
    <source>
        <dbReference type="ARBA" id="ARBA00023274"/>
    </source>
</evidence>
<dbReference type="eggNOG" id="ENOG502S8RU">
    <property type="taxonomic scope" value="Eukaryota"/>
</dbReference>
<evidence type="ECO:0000256" key="3">
    <source>
        <dbReference type="ARBA" id="ARBA00022980"/>
    </source>
</evidence>
<sequence>MAHTMSACQTAMRWALCRQALPAPAMRLLPRRVLSFSTSSPRAAPPPPPPPPPAQEQAAPVAGRAGEAAVAESDAKKSSCPAGTVLAGLNYFKGRTDPVALADEEYPPWLWDCLDVMKKTTTAEDEDAGDEFSKSKKQRRMAAKRQRDLEAKMLVTGDLEALAPKIPLQHQTINLPVGTGGPEDLESTLLAAAKRTELRVALRKERRATIKESNYLRSM</sequence>
<dbReference type="InParanoid" id="F0XDB0"/>
<gene>
    <name evidence="9" type="ORF">CMQ_450</name>
</gene>
<dbReference type="AlphaFoldDB" id="F0XDB0"/>
<dbReference type="EMBL" id="GL629765">
    <property type="protein sequence ID" value="EFX03522.1"/>
    <property type="molecule type" value="Genomic_DNA"/>
</dbReference>
<feature type="region of interest" description="Disordered" evidence="8">
    <location>
        <begin position="37"/>
        <end position="77"/>
    </location>
</feature>
<keyword evidence="5" id="KW-0687">Ribonucleoprotein</keyword>
<evidence type="ECO:0000256" key="1">
    <source>
        <dbReference type="ARBA" id="ARBA00004173"/>
    </source>
</evidence>
<evidence type="ECO:0000256" key="8">
    <source>
        <dbReference type="SAM" id="MobiDB-lite"/>
    </source>
</evidence>
<dbReference type="HOGENOM" id="CLU_086132_1_1_1"/>
<evidence type="ECO:0000256" key="7">
    <source>
        <dbReference type="ARBA" id="ARBA00035179"/>
    </source>
</evidence>
<organism evidence="10">
    <name type="scientific">Grosmannia clavigera (strain kw1407 / UAMH 11150)</name>
    <name type="common">Blue stain fungus</name>
    <name type="synonym">Graphiocladiella clavigera</name>
    <dbReference type="NCBI Taxonomy" id="655863"/>
    <lineage>
        <taxon>Eukaryota</taxon>
        <taxon>Fungi</taxon>
        <taxon>Dikarya</taxon>
        <taxon>Ascomycota</taxon>
        <taxon>Pezizomycotina</taxon>
        <taxon>Sordariomycetes</taxon>
        <taxon>Sordariomycetidae</taxon>
        <taxon>Ophiostomatales</taxon>
        <taxon>Ophiostomataceae</taxon>
        <taxon>Leptographium</taxon>
    </lineage>
</organism>
<evidence type="ECO:0000256" key="4">
    <source>
        <dbReference type="ARBA" id="ARBA00023128"/>
    </source>
</evidence>
<reference evidence="9 10" key="1">
    <citation type="journal article" date="2011" name="Proc. Natl. Acad. Sci. U.S.A.">
        <title>Genome and transcriptome analyses of the mountain pine beetle-fungal symbiont Grosmannia clavigera, a lodgepole pine pathogen.</title>
        <authorList>
            <person name="DiGuistini S."/>
            <person name="Wang Y."/>
            <person name="Liao N.Y."/>
            <person name="Taylor G."/>
            <person name="Tanguay P."/>
            <person name="Feau N."/>
            <person name="Henrissat B."/>
            <person name="Chan S.K."/>
            <person name="Hesse-Orce U."/>
            <person name="Alamouti S.M."/>
            <person name="Tsui C.K.M."/>
            <person name="Docking R.T."/>
            <person name="Levasseur A."/>
            <person name="Haridas S."/>
            <person name="Robertson G."/>
            <person name="Birol I."/>
            <person name="Holt R.A."/>
            <person name="Marra M.A."/>
            <person name="Hamelin R.C."/>
            <person name="Hirst M."/>
            <person name="Jones S.J.M."/>
            <person name="Bohlmann J."/>
            <person name="Breuil C."/>
        </authorList>
    </citation>
    <scope>NUCLEOTIDE SEQUENCE [LARGE SCALE GENOMIC DNA]</scope>
    <source>
        <strain evidence="10">kw1407 / UAMH 11150</strain>
    </source>
</reference>